<accession>A0A8J2J0H4</accession>
<name>A0A8J2J0H4_FUSEQ</name>
<evidence type="ECO:0000256" key="1">
    <source>
        <dbReference type="SAM" id="MobiDB-lite"/>
    </source>
</evidence>
<evidence type="ECO:0000313" key="2">
    <source>
        <dbReference type="EMBL" id="CAG7566056.1"/>
    </source>
</evidence>
<evidence type="ECO:0000313" key="3">
    <source>
        <dbReference type="Proteomes" id="UP000693738"/>
    </source>
</evidence>
<protein>
    <submittedName>
        <fullName evidence="2">Uncharacterized protein</fullName>
    </submittedName>
</protein>
<sequence>MSWRKASSGTSTKTLPPPSFSEVTTELCEETPELSDEKPASNDGRGTDDALAVTQILEASDIPCCLVGISALIFYGAARVRPDWEICVPTELIDKAVNLLKTEPHSTKYIEVERWPHPSRSLLHTYHRFQGKGTDFYFILVPSQDVHIACEPANITRSLRGLPYPKLNVFIQSCLDTRNQLALCDVVDGTDLPEEWGEENLDLEGINDVEWAEDINKRGCEFENGKFAKWAPFAWDGPRSRREMWQSMVRTKKDRLDWTKPCDVFITQYRIIGDPDPWTVLSDDY</sequence>
<dbReference type="EMBL" id="CAJSTJ010000195">
    <property type="protein sequence ID" value="CAG7566056.1"/>
    <property type="molecule type" value="Genomic_DNA"/>
</dbReference>
<dbReference type="AlphaFoldDB" id="A0A8J2J0H4"/>
<comment type="caution">
    <text evidence="2">The sequence shown here is derived from an EMBL/GenBank/DDBJ whole genome shotgun (WGS) entry which is preliminary data.</text>
</comment>
<dbReference type="Proteomes" id="UP000693738">
    <property type="component" value="Unassembled WGS sequence"/>
</dbReference>
<feature type="region of interest" description="Disordered" evidence="1">
    <location>
        <begin position="1"/>
        <end position="46"/>
    </location>
</feature>
<feature type="compositionally biased region" description="Polar residues" evidence="1">
    <location>
        <begin position="1"/>
        <end position="14"/>
    </location>
</feature>
<feature type="compositionally biased region" description="Basic and acidic residues" evidence="1">
    <location>
        <begin position="35"/>
        <end position="46"/>
    </location>
</feature>
<gene>
    <name evidence="2" type="ORF">FEQUK3_LOCUS11764</name>
</gene>
<proteinExistence type="predicted"/>
<reference evidence="2" key="1">
    <citation type="submission" date="2021-05" db="EMBL/GenBank/DDBJ databases">
        <authorList>
            <person name="Khan N."/>
        </authorList>
    </citation>
    <scope>NUCLEOTIDE SEQUENCE</scope>
</reference>
<organism evidence="2 3">
    <name type="scientific">Fusarium equiseti</name>
    <name type="common">Fusarium scirpi</name>
    <dbReference type="NCBI Taxonomy" id="61235"/>
    <lineage>
        <taxon>Eukaryota</taxon>
        <taxon>Fungi</taxon>
        <taxon>Dikarya</taxon>
        <taxon>Ascomycota</taxon>
        <taxon>Pezizomycotina</taxon>
        <taxon>Sordariomycetes</taxon>
        <taxon>Hypocreomycetidae</taxon>
        <taxon>Hypocreales</taxon>
        <taxon>Nectriaceae</taxon>
        <taxon>Fusarium</taxon>
        <taxon>Fusarium incarnatum-equiseti species complex</taxon>
    </lineage>
</organism>